<protein>
    <submittedName>
        <fullName evidence="1">Uncharacterized protein</fullName>
    </submittedName>
</protein>
<name>A0A195BW24_9HYME</name>
<proteinExistence type="predicted"/>
<organism evidence="1 2">
    <name type="scientific">Atta colombica</name>
    <dbReference type="NCBI Taxonomy" id="520822"/>
    <lineage>
        <taxon>Eukaryota</taxon>
        <taxon>Metazoa</taxon>
        <taxon>Ecdysozoa</taxon>
        <taxon>Arthropoda</taxon>
        <taxon>Hexapoda</taxon>
        <taxon>Insecta</taxon>
        <taxon>Pterygota</taxon>
        <taxon>Neoptera</taxon>
        <taxon>Endopterygota</taxon>
        <taxon>Hymenoptera</taxon>
        <taxon>Apocrita</taxon>
        <taxon>Aculeata</taxon>
        <taxon>Formicoidea</taxon>
        <taxon>Formicidae</taxon>
        <taxon>Myrmicinae</taxon>
        <taxon>Atta</taxon>
    </lineage>
</organism>
<sequence>MRGEREENSLKKRAQVYIEMDGEHIEHSQVNRRKIVYRPLVETILVPVFSQRRASTELDFVGVETTRKLSGQPVRRDMWRVQMHRDALPVELNVSTCCEQEDVRKVHRFLDIGISHCASIAVRKKNTERVRRMLESLENVTIQRDKCCNREYEVPLTPVASASPGHGFREKVRLVVEPYVIYTGYHYIRRPLL</sequence>
<accession>A0A195BW24</accession>
<keyword evidence="2" id="KW-1185">Reference proteome</keyword>
<dbReference type="AlphaFoldDB" id="A0A195BW24"/>
<reference evidence="1 2" key="1">
    <citation type="submission" date="2015-09" db="EMBL/GenBank/DDBJ databases">
        <title>Atta colombica WGS genome.</title>
        <authorList>
            <person name="Nygaard S."/>
            <person name="Hu H."/>
            <person name="Boomsma J."/>
            <person name="Zhang G."/>
        </authorList>
    </citation>
    <scope>NUCLEOTIDE SEQUENCE [LARGE SCALE GENOMIC DNA]</scope>
    <source>
        <strain evidence="1">Treedump-2</strain>
        <tissue evidence="1">Whole body</tissue>
    </source>
</reference>
<dbReference type="EMBL" id="KQ976403">
    <property type="protein sequence ID" value="KYM92168.1"/>
    <property type="molecule type" value="Genomic_DNA"/>
</dbReference>
<gene>
    <name evidence="1" type="ORF">ALC53_01231</name>
</gene>
<evidence type="ECO:0000313" key="2">
    <source>
        <dbReference type="Proteomes" id="UP000078540"/>
    </source>
</evidence>
<evidence type="ECO:0000313" key="1">
    <source>
        <dbReference type="EMBL" id="KYM92168.1"/>
    </source>
</evidence>
<dbReference type="Proteomes" id="UP000078540">
    <property type="component" value="Unassembled WGS sequence"/>
</dbReference>